<keyword evidence="4 10" id="KW-0349">Heme</keyword>
<dbReference type="STRING" id="28200.GCA_001572935_00198"/>
<evidence type="ECO:0000256" key="1">
    <source>
        <dbReference type="ARBA" id="ARBA00001966"/>
    </source>
</evidence>
<keyword evidence="6 10" id="KW-0479">Metal-binding</keyword>
<evidence type="ECO:0000313" key="13">
    <source>
        <dbReference type="Proteomes" id="UP000245014"/>
    </source>
</evidence>
<dbReference type="SUPFAM" id="SSF102114">
    <property type="entry name" value="Radical SAM enzymes"/>
    <property type="match status" value="1"/>
</dbReference>
<comment type="function">
    <text evidence="10">Probably acts as a heme chaperone, transferring heme to an unknown acceptor. Binds one molecule of heme per monomer, possibly covalently. Binds 1 [4Fe-4S] cluster. The cluster is coordinated with 3 cysteines and an exchangeable S-adenosyl-L-methionine.</text>
</comment>
<dbReference type="NCBIfam" id="TIGR00539">
    <property type="entry name" value="hemN_rel"/>
    <property type="match status" value="1"/>
</dbReference>
<evidence type="ECO:0000256" key="7">
    <source>
        <dbReference type="ARBA" id="ARBA00023004"/>
    </source>
</evidence>
<keyword evidence="8 10" id="KW-0411">Iron-sulfur</keyword>
<evidence type="ECO:0000256" key="5">
    <source>
        <dbReference type="ARBA" id="ARBA00022691"/>
    </source>
</evidence>
<dbReference type="InterPro" id="IPR007197">
    <property type="entry name" value="rSAM"/>
</dbReference>
<dbReference type="AlphaFoldDB" id="A0A2U2C0I3"/>
<comment type="subcellular location">
    <subcellularLocation>
        <location evidence="10">Cytoplasm</location>
    </subcellularLocation>
</comment>
<keyword evidence="9 10" id="KW-0143">Chaperone</keyword>
<feature type="domain" description="Radical SAM core" evidence="11">
    <location>
        <begin position="1"/>
        <end position="233"/>
    </location>
</feature>
<dbReference type="GO" id="GO:0004109">
    <property type="term" value="F:coproporphyrinogen oxidase activity"/>
    <property type="evidence" value="ECO:0007669"/>
    <property type="project" value="InterPro"/>
</dbReference>
<gene>
    <name evidence="12" type="ORF">DF188_04785</name>
</gene>
<dbReference type="PROSITE" id="PS51918">
    <property type="entry name" value="RADICAL_SAM"/>
    <property type="match status" value="1"/>
</dbReference>
<dbReference type="EMBL" id="QEYI01000003">
    <property type="protein sequence ID" value="PWE21535.1"/>
    <property type="molecule type" value="Genomic_DNA"/>
</dbReference>
<proteinExistence type="inferred from homology"/>
<dbReference type="InterPro" id="IPR034505">
    <property type="entry name" value="Coproporphyrinogen-III_oxidase"/>
</dbReference>
<keyword evidence="5 10" id="KW-0949">S-adenosyl-L-methionine</keyword>
<evidence type="ECO:0000256" key="3">
    <source>
        <dbReference type="ARBA" id="ARBA00017228"/>
    </source>
</evidence>
<dbReference type="PANTHER" id="PTHR13932">
    <property type="entry name" value="COPROPORPHYRINIGEN III OXIDASE"/>
    <property type="match status" value="1"/>
</dbReference>
<sequence>MLLYIHIPFCDSKCFYCAFNSYTSKSNLKENYMKALRIQLENNINRHLRDKNRKLKTVFIGGGTPSTIKPSLFKDIFDLLKPYMKDSCEITSEANPNSATQDWLQGMYDLGVNRISFGVQSFDDKKLKILGRNHNRDNAIKAIQNAKCIGFNSINCDIIYGVQNDSFESLKKDFDTILELEVEHISAYSLIIEKDTKFFLEEKELQKRSRSLKIDDEDLSYEIFEYLKNIGFNQYEIANFAKESKYESKHNYGYWSHNEYLGVGAGAVAFIDKQREYSQKSIEDYIKNPLLVDIEKLTNEDIKSEKVLLGFRCKFGVDLEIFTNSELRKIEDLLVINRVCISENRVYNNNFLLADELALYILD</sequence>
<evidence type="ECO:0000313" key="12">
    <source>
        <dbReference type="EMBL" id="PWE21535.1"/>
    </source>
</evidence>
<evidence type="ECO:0000259" key="11">
    <source>
        <dbReference type="PROSITE" id="PS51918"/>
    </source>
</evidence>
<dbReference type="InterPro" id="IPR006638">
    <property type="entry name" value="Elp3/MiaA/NifB-like_rSAM"/>
</dbReference>
<evidence type="ECO:0000256" key="2">
    <source>
        <dbReference type="ARBA" id="ARBA00006100"/>
    </source>
</evidence>
<dbReference type="PANTHER" id="PTHR13932:SF5">
    <property type="entry name" value="RADICAL S-ADENOSYL METHIONINE DOMAIN-CONTAINING PROTEIN 1, MITOCHONDRIAL"/>
    <property type="match status" value="1"/>
</dbReference>
<dbReference type="InterPro" id="IPR004559">
    <property type="entry name" value="HemW-like"/>
</dbReference>
<dbReference type="GO" id="GO:0005737">
    <property type="term" value="C:cytoplasm"/>
    <property type="evidence" value="ECO:0007669"/>
    <property type="project" value="UniProtKB-SubCell"/>
</dbReference>
<dbReference type="Proteomes" id="UP000245014">
    <property type="component" value="Unassembled WGS sequence"/>
</dbReference>
<accession>A0A2U2C0I3</accession>
<dbReference type="Gene3D" id="3.20.20.70">
    <property type="entry name" value="Aldolase class I"/>
    <property type="match status" value="1"/>
</dbReference>
<dbReference type="SMART" id="SM00729">
    <property type="entry name" value="Elp3"/>
    <property type="match status" value="1"/>
</dbReference>
<dbReference type="RefSeq" id="WP_109158288.1">
    <property type="nucleotide sequence ID" value="NZ_QEYI01000003.1"/>
</dbReference>
<dbReference type="CDD" id="cd01335">
    <property type="entry name" value="Radical_SAM"/>
    <property type="match status" value="1"/>
</dbReference>
<evidence type="ECO:0000256" key="9">
    <source>
        <dbReference type="ARBA" id="ARBA00023186"/>
    </source>
</evidence>
<dbReference type="SFLD" id="SFLDG01065">
    <property type="entry name" value="anaerobic_coproporphyrinogen-I"/>
    <property type="match status" value="1"/>
</dbReference>
<comment type="caution">
    <text evidence="12">The sequence shown here is derived from an EMBL/GenBank/DDBJ whole genome shotgun (WGS) entry which is preliminary data.</text>
</comment>
<evidence type="ECO:0000256" key="10">
    <source>
        <dbReference type="RuleBase" id="RU364116"/>
    </source>
</evidence>
<dbReference type="Pfam" id="PF04055">
    <property type="entry name" value="Radical_SAM"/>
    <property type="match status" value="1"/>
</dbReference>
<keyword evidence="10" id="KW-0004">4Fe-4S</keyword>
<evidence type="ECO:0000256" key="6">
    <source>
        <dbReference type="ARBA" id="ARBA00022723"/>
    </source>
</evidence>
<reference evidence="12 13" key="1">
    <citation type="submission" date="2018-05" db="EMBL/GenBank/DDBJ databases">
        <title>Antimicrobial susceptibility testing and genomic analysis of Arcobacter skirrowii strains and one Arcobacter butzleri isolated from German poultry farms.</title>
        <authorList>
            <person name="Haenel I."/>
            <person name="Hotzel H."/>
            <person name="Tomaso H."/>
            <person name="Busch A."/>
        </authorList>
    </citation>
    <scope>NUCLEOTIDE SEQUENCE [LARGE SCALE GENOMIC DNA]</scope>
    <source>
        <strain evidence="13">v</strain>
    </source>
</reference>
<keyword evidence="10" id="KW-0963">Cytoplasm</keyword>
<evidence type="ECO:0000256" key="8">
    <source>
        <dbReference type="ARBA" id="ARBA00023014"/>
    </source>
</evidence>
<dbReference type="GO" id="GO:0051539">
    <property type="term" value="F:4 iron, 4 sulfur cluster binding"/>
    <property type="evidence" value="ECO:0007669"/>
    <property type="project" value="UniProtKB-UniRule"/>
</dbReference>
<dbReference type="SFLD" id="SFLDF00562">
    <property type="entry name" value="HemN-like__clustered_with_heat"/>
    <property type="match status" value="1"/>
</dbReference>
<dbReference type="GO" id="GO:0046872">
    <property type="term" value="F:metal ion binding"/>
    <property type="evidence" value="ECO:0007669"/>
    <property type="project" value="UniProtKB-UniRule"/>
</dbReference>
<comment type="cofactor">
    <cofactor evidence="1">
        <name>[4Fe-4S] cluster</name>
        <dbReference type="ChEBI" id="CHEBI:49883"/>
    </cofactor>
</comment>
<dbReference type="InterPro" id="IPR058240">
    <property type="entry name" value="rSAM_sf"/>
</dbReference>
<evidence type="ECO:0000256" key="4">
    <source>
        <dbReference type="ARBA" id="ARBA00022617"/>
    </source>
</evidence>
<name>A0A2U2C0I3_9BACT</name>
<comment type="similarity">
    <text evidence="2">Belongs to the anaerobic coproporphyrinogen-III oxidase family. HemW subfamily.</text>
</comment>
<organism evidence="12 13">
    <name type="scientific">Aliarcobacter skirrowii</name>
    <dbReference type="NCBI Taxonomy" id="28200"/>
    <lineage>
        <taxon>Bacteria</taxon>
        <taxon>Pseudomonadati</taxon>
        <taxon>Campylobacterota</taxon>
        <taxon>Epsilonproteobacteria</taxon>
        <taxon>Campylobacterales</taxon>
        <taxon>Arcobacteraceae</taxon>
        <taxon>Aliarcobacter</taxon>
    </lineage>
</organism>
<dbReference type="SFLD" id="SFLDS00029">
    <property type="entry name" value="Radical_SAM"/>
    <property type="match status" value="1"/>
</dbReference>
<dbReference type="InterPro" id="IPR013785">
    <property type="entry name" value="Aldolase_TIM"/>
</dbReference>
<keyword evidence="7 10" id="KW-0408">Iron</keyword>
<dbReference type="GO" id="GO:0006779">
    <property type="term" value="P:porphyrin-containing compound biosynthetic process"/>
    <property type="evidence" value="ECO:0007669"/>
    <property type="project" value="InterPro"/>
</dbReference>
<protein>
    <recommendedName>
        <fullName evidence="3 10">Heme chaperone HemW</fullName>
    </recommendedName>
</protein>